<keyword evidence="1" id="KW-0436">Ligase</keyword>
<dbReference type="GO" id="GO:0016874">
    <property type="term" value="F:ligase activity"/>
    <property type="evidence" value="ECO:0007669"/>
    <property type="project" value="UniProtKB-KW"/>
</dbReference>
<comment type="caution">
    <text evidence="1">The sequence shown here is derived from an EMBL/GenBank/DDBJ whole genome shotgun (WGS) entry which is preliminary data.</text>
</comment>
<proteinExistence type="predicted"/>
<evidence type="ECO:0000313" key="1">
    <source>
        <dbReference type="EMBL" id="KHG07580.1"/>
    </source>
</evidence>
<dbReference type="EMBL" id="JRRC01477593">
    <property type="protein sequence ID" value="KHG07580.1"/>
    <property type="molecule type" value="Genomic_DNA"/>
</dbReference>
<dbReference type="Proteomes" id="UP000032142">
    <property type="component" value="Unassembled WGS sequence"/>
</dbReference>
<organism evidence="1 2">
    <name type="scientific">Gossypium arboreum</name>
    <name type="common">Tree cotton</name>
    <name type="synonym">Gossypium nanking</name>
    <dbReference type="NCBI Taxonomy" id="29729"/>
    <lineage>
        <taxon>Eukaryota</taxon>
        <taxon>Viridiplantae</taxon>
        <taxon>Streptophyta</taxon>
        <taxon>Embryophyta</taxon>
        <taxon>Tracheophyta</taxon>
        <taxon>Spermatophyta</taxon>
        <taxon>Magnoliopsida</taxon>
        <taxon>eudicotyledons</taxon>
        <taxon>Gunneridae</taxon>
        <taxon>Pentapetalae</taxon>
        <taxon>rosids</taxon>
        <taxon>malvids</taxon>
        <taxon>Malvales</taxon>
        <taxon>Malvaceae</taxon>
        <taxon>Malvoideae</taxon>
        <taxon>Gossypium</taxon>
    </lineage>
</organism>
<protein>
    <submittedName>
        <fullName evidence="1">Threonine--tRNA ligase</fullName>
    </submittedName>
</protein>
<sequence>MKSICSTRFHTRACDLAVLHKSIYPIGLARPSTWPGTQVCVATSKGTRAKQLGMWLAV</sequence>
<accession>A0A0B0N436</accession>
<reference evidence="2" key="1">
    <citation type="submission" date="2014-09" db="EMBL/GenBank/DDBJ databases">
        <authorList>
            <person name="Mudge J."/>
            <person name="Ramaraj T."/>
            <person name="Lindquist I.E."/>
            <person name="Bharti A.K."/>
            <person name="Sundararajan A."/>
            <person name="Cameron C.T."/>
            <person name="Woodward J.E."/>
            <person name="May G.D."/>
            <person name="Brubaker C."/>
            <person name="Broadhvest J."/>
            <person name="Wilkins T.A."/>
        </authorList>
    </citation>
    <scope>NUCLEOTIDE SEQUENCE</scope>
    <source>
        <strain evidence="2">cv. AKA8401</strain>
    </source>
</reference>
<name>A0A0B0N436_GOSAR</name>
<keyword evidence="2" id="KW-1185">Reference proteome</keyword>
<dbReference type="AlphaFoldDB" id="A0A0B0N436"/>
<evidence type="ECO:0000313" key="2">
    <source>
        <dbReference type="Proteomes" id="UP000032142"/>
    </source>
</evidence>
<gene>
    <name evidence="1" type="ORF">F383_34415</name>
</gene>